<dbReference type="EMBL" id="JBBXJM010000006">
    <property type="protein sequence ID" value="KAL1405802.1"/>
    <property type="molecule type" value="Genomic_DNA"/>
</dbReference>
<evidence type="ECO:0000256" key="1">
    <source>
        <dbReference type="SAM" id="MobiDB-lite"/>
    </source>
</evidence>
<comment type="caution">
    <text evidence="2">The sequence shown here is derived from an EMBL/GenBank/DDBJ whole genome shotgun (WGS) entry which is preliminary data.</text>
</comment>
<feature type="compositionally biased region" description="Low complexity" evidence="1">
    <location>
        <begin position="15"/>
        <end position="45"/>
    </location>
</feature>
<dbReference type="GeneID" id="95988522"/>
<proteinExistence type="predicted"/>
<dbReference type="Proteomes" id="UP001565368">
    <property type="component" value="Unassembled WGS sequence"/>
</dbReference>
<protein>
    <submittedName>
        <fullName evidence="2">Uncharacterized protein</fullName>
    </submittedName>
</protein>
<sequence>MSAAAPFPTLPPTAPSSTSSSASGSTATAVAPSAPRSAPTSPTQPLAAQPARSHSAPAAVLDIFDLTSADVDAWLEDNVSPAGTFVDPVAAPLPTKAREPTPEEQVLAILDDIAAEIGGDPASLYYEAPALTPPATITPLALVGAPPFYPGAVVPPPRQPAAPRHAPTPTPPARRHAAKPPSPLRNTVALASSSSSPVPSPRRRAKRAAPQPGGFTFVNFTVADGDELSAGVAPSGGKGRKGRDEDEEAGGSRKRRKA</sequence>
<accession>A0ABR3PUI7</accession>
<evidence type="ECO:0000313" key="2">
    <source>
        <dbReference type="EMBL" id="KAL1405802.1"/>
    </source>
</evidence>
<keyword evidence="3" id="KW-1185">Reference proteome</keyword>
<feature type="compositionally biased region" description="Pro residues" evidence="1">
    <location>
        <begin position="154"/>
        <end position="172"/>
    </location>
</feature>
<evidence type="ECO:0000313" key="3">
    <source>
        <dbReference type="Proteomes" id="UP001565368"/>
    </source>
</evidence>
<gene>
    <name evidence="2" type="ORF">Q8F55_007479</name>
</gene>
<feature type="region of interest" description="Disordered" evidence="1">
    <location>
        <begin position="154"/>
        <end position="258"/>
    </location>
</feature>
<dbReference type="RefSeq" id="XP_069205746.1">
    <property type="nucleotide sequence ID" value="XM_069355905.1"/>
</dbReference>
<organism evidence="2 3">
    <name type="scientific">Vanrija albida</name>
    <dbReference type="NCBI Taxonomy" id="181172"/>
    <lineage>
        <taxon>Eukaryota</taxon>
        <taxon>Fungi</taxon>
        <taxon>Dikarya</taxon>
        <taxon>Basidiomycota</taxon>
        <taxon>Agaricomycotina</taxon>
        <taxon>Tremellomycetes</taxon>
        <taxon>Trichosporonales</taxon>
        <taxon>Trichosporonaceae</taxon>
        <taxon>Vanrija</taxon>
    </lineage>
</organism>
<reference evidence="2 3" key="1">
    <citation type="submission" date="2023-08" db="EMBL/GenBank/DDBJ databases">
        <title>Annotated Genome Sequence of Vanrija albida AlHP1.</title>
        <authorList>
            <person name="Herzog R."/>
        </authorList>
    </citation>
    <scope>NUCLEOTIDE SEQUENCE [LARGE SCALE GENOMIC DNA]</scope>
    <source>
        <strain evidence="2 3">AlHP1</strain>
    </source>
</reference>
<feature type="region of interest" description="Disordered" evidence="1">
    <location>
        <begin position="1"/>
        <end position="54"/>
    </location>
</feature>
<name>A0ABR3PUI7_9TREE</name>